<dbReference type="InterPro" id="IPR000014">
    <property type="entry name" value="PAS"/>
</dbReference>
<dbReference type="PRINTS" id="PR00344">
    <property type="entry name" value="BCTRLSENSOR"/>
</dbReference>
<dbReference type="CDD" id="cd00130">
    <property type="entry name" value="PAS"/>
    <property type="match status" value="3"/>
</dbReference>
<keyword evidence="3" id="KW-0597">Phosphoprotein</keyword>
<dbReference type="PROSITE" id="PS50109">
    <property type="entry name" value="HIS_KIN"/>
    <property type="match status" value="1"/>
</dbReference>
<dbReference type="InterPro" id="IPR003594">
    <property type="entry name" value="HATPase_dom"/>
</dbReference>
<dbReference type="PANTHER" id="PTHR43065">
    <property type="entry name" value="SENSOR HISTIDINE KINASE"/>
    <property type="match status" value="1"/>
</dbReference>
<feature type="domain" description="PAC" evidence="12">
    <location>
        <begin position="477"/>
        <end position="529"/>
    </location>
</feature>
<dbReference type="InterPro" id="IPR004358">
    <property type="entry name" value="Sig_transdc_His_kin-like_C"/>
</dbReference>
<dbReference type="SMART" id="SM00086">
    <property type="entry name" value="PAC"/>
    <property type="match status" value="3"/>
</dbReference>
<feature type="transmembrane region" description="Helical" evidence="9">
    <location>
        <begin position="93"/>
        <end position="117"/>
    </location>
</feature>
<keyword evidence="9" id="KW-0812">Transmembrane</keyword>
<dbReference type="InterPro" id="IPR013767">
    <property type="entry name" value="PAS_fold"/>
</dbReference>
<evidence type="ECO:0000256" key="6">
    <source>
        <dbReference type="ARBA" id="ARBA00022777"/>
    </source>
</evidence>
<reference evidence="13 14" key="1">
    <citation type="submission" date="2017-06" db="EMBL/GenBank/DDBJ databases">
        <title>Genome sequencing of cyanobaciteial culture collection at National Institute for Environmental Studies (NIES).</title>
        <authorList>
            <person name="Hirose Y."/>
            <person name="Shimura Y."/>
            <person name="Fujisawa T."/>
            <person name="Nakamura Y."/>
            <person name="Kawachi M."/>
        </authorList>
    </citation>
    <scope>NUCLEOTIDE SEQUENCE [LARGE SCALE GENOMIC DNA]</scope>
    <source>
        <strain evidence="13 14">NIES-37</strain>
    </source>
</reference>
<keyword evidence="6 13" id="KW-0418">Kinase</keyword>
<evidence type="ECO:0000256" key="8">
    <source>
        <dbReference type="ARBA" id="ARBA00023012"/>
    </source>
</evidence>
<dbReference type="RefSeq" id="WP_096573625.1">
    <property type="nucleotide sequence ID" value="NZ_CAWNJS010000001.1"/>
</dbReference>
<dbReference type="PANTHER" id="PTHR43065:SF50">
    <property type="entry name" value="HISTIDINE KINASE"/>
    <property type="match status" value="1"/>
</dbReference>
<sequence length="821" mass="91682">MMFGFFHYPSHVNSFIPHGHCYLWKTGLVWLHIISDATIALAYYSIPLLLLYLISKRKDVPFNGVFVLFSAFILACGTGHWMEIWTLWHPDYWITGVLKAFTAIISIYTAFTLIHLIPQALTLPSPAQLKAINKDLSHEIIERIKTEQALLRISKAVESVSDAIGIADVTGKSIYQNPAFINLFGYTVDALNAAGGPIAVYNNPEQAQTIFATIGNGQSWRGEITMQQASGKTMQIDLRADAIKDRTGKIIALVGVHTDITERKQAEAQLQTAQQFMCSVIQAMPIAVFVKDATDLRFVLCNRAAQELVGVSADEILGKTDYDFFPQQEADFFTQRDEEALTSKKVIEIPEEIVHPNNGGGETRILHIRKTPIIDAQDQPQYLLVIREDITEQKQIQAALTASEAKFRSLVENANDAIYAMTIDGIFTYLSPNFTRMFGYEISEFIGQSFVPMIHPDDVANFMEFLHKVAQTGQKQAGLEVRVKRKDGTYGWITSNTSPVIDTNEEVVSFQGIIRDITNRKQAEALLQQQAIELAQTLKQLQTTQSQLIQSEKMSSLGQLVAGVAHEINNPVSFIYGNLAHANSYTQQLLNLIQLYQSNYPNPVEEIQQEIEALDLDFLIDDIPKLFSSMEAGAGRIRQIVDSLRTFSRLDEAELKAVDIHKGIESTLMILDHRLKLKPNQPQIQVIKDYDNLPLVECYAGPLNQVFLNILANALDALEDSLIQGKLTHNQPQISICTQQLPSKQIVIRIIDNGPGIPEQVRQKLFDPFFTTKAVGKGTGLGLSISYQIITERHGGSLQCISSPNEGAEFIIEIPVAQMHK</sequence>
<feature type="domain" description="Histidine kinase" evidence="10">
    <location>
        <begin position="563"/>
        <end position="818"/>
    </location>
</feature>
<keyword evidence="5" id="KW-0547">Nucleotide-binding</keyword>
<dbReference type="PROSITE" id="PS50113">
    <property type="entry name" value="PAC"/>
    <property type="match status" value="3"/>
</dbReference>
<dbReference type="GO" id="GO:0000155">
    <property type="term" value="F:phosphorelay sensor kinase activity"/>
    <property type="evidence" value="ECO:0007669"/>
    <property type="project" value="InterPro"/>
</dbReference>
<comment type="catalytic activity">
    <reaction evidence="1">
        <text>ATP + protein L-histidine = ADP + protein N-phospho-L-histidine.</text>
        <dbReference type="EC" id="2.7.13.3"/>
    </reaction>
</comment>
<feature type="domain" description="PAS" evidence="11">
    <location>
        <begin position="149"/>
        <end position="191"/>
    </location>
</feature>
<dbReference type="KEGG" id="ttq:NIES37_03290"/>
<keyword evidence="8" id="KW-0902">Two-component regulatory system</keyword>
<dbReference type="Gene3D" id="3.30.450.20">
    <property type="entry name" value="PAS domain"/>
    <property type="match status" value="3"/>
</dbReference>
<dbReference type="Gene3D" id="1.10.287.130">
    <property type="match status" value="1"/>
</dbReference>
<keyword evidence="4" id="KW-0808">Transferase</keyword>
<dbReference type="EMBL" id="AP018248">
    <property type="protein sequence ID" value="BAY96397.1"/>
    <property type="molecule type" value="Genomic_DNA"/>
</dbReference>
<feature type="domain" description="PAS" evidence="11">
    <location>
        <begin position="403"/>
        <end position="473"/>
    </location>
</feature>
<gene>
    <name evidence="13" type="ORF">NIES37_03290</name>
</gene>
<dbReference type="InterPro" id="IPR058544">
    <property type="entry name" value="ETR1_N"/>
</dbReference>
<dbReference type="SMART" id="SM00387">
    <property type="entry name" value="HATPase_c"/>
    <property type="match status" value="1"/>
</dbReference>
<accession>A0A1Z4MSE3</accession>
<dbReference type="AlphaFoldDB" id="A0A1Z4MSE3"/>
<dbReference type="InterPro" id="IPR003661">
    <property type="entry name" value="HisK_dim/P_dom"/>
</dbReference>
<evidence type="ECO:0000256" key="7">
    <source>
        <dbReference type="ARBA" id="ARBA00022840"/>
    </source>
</evidence>
<feature type="domain" description="PAC" evidence="12">
    <location>
        <begin position="220"/>
        <end position="272"/>
    </location>
</feature>
<dbReference type="SUPFAM" id="SSF55785">
    <property type="entry name" value="PYP-like sensor domain (PAS domain)"/>
    <property type="match status" value="3"/>
</dbReference>
<dbReference type="Pfam" id="PF00989">
    <property type="entry name" value="PAS"/>
    <property type="match status" value="1"/>
</dbReference>
<evidence type="ECO:0000313" key="13">
    <source>
        <dbReference type="EMBL" id="BAY96397.1"/>
    </source>
</evidence>
<feature type="domain" description="PAS" evidence="11">
    <location>
        <begin position="273"/>
        <end position="344"/>
    </location>
</feature>
<evidence type="ECO:0000256" key="4">
    <source>
        <dbReference type="ARBA" id="ARBA00022679"/>
    </source>
</evidence>
<dbReference type="GO" id="GO:0006355">
    <property type="term" value="P:regulation of DNA-templated transcription"/>
    <property type="evidence" value="ECO:0007669"/>
    <property type="project" value="InterPro"/>
</dbReference>
<dbReference type="InterPro" id="IPR036890">
    <property type="entry name" value="HATPase_C_sf"/>
</dbReference>
<evidence type="ECO:0000256" key="9">
    <source>
        <dbReference type="SAM" id="Phobius"/>
    </source>
</evidence>
<evidence type="ECO:0000256" key="5">
    <source>
        <dbReference type="ARBA" id="ARBA00022741"/>
    </source>
</evidence>
<dbReference type="InterPro" id="IPR005467">
    <property type="entry name" value="His_kinase_dom"/>
</dbReference>
<dbReference type="InterPro" id="IPR035965">
    <property type="entry name" value="PAS-like_dom_sf"/>
</dbReference>
<dbReference type="NCBIfam" id="TIGR00229">
    <property type="entry name" value="sensory_box"/>
    <property type="match status" value="3"/>
</dbReference>
<dbReference type="PROSITE" id="PS50112">
    <property type="entry name" value="PAS"/>
    <property type="match status" value="3"/>
</dbReference>
<feature type="transmembrane region" description="Helical" evidence="9">
    <location>
        <begin position="29"/>
        <end position="53"/>
    </location>
</feature>
<evidence type="ECO:0000256" key="2">
    <source>
        <dbReference type="ARBA" id="ARBA00012438"/>
    </source>
</evidence>
<dbReference type="Pfam" id="PF25487">
    <property type="entry name" value="ETR1_N"/>
    <property type="match status" value="1"/>
</dbReference>
<keyword evidence="9" id="KW-0472">Membrane</keyword>
<feature type="transmembrane region" description="Helical" evidence="9">
    <location>
        <begin position="60"/>
        <end position="81"/>
    </location>
</feature>
<keyword evidence="9" id="KW-1133">Transmembrane helix</keyword>
<dbReference type="SMART" id="SM00388">
    <property type="entry name" value="HisKA"/>
    <property type="match status" value="1"/>
</dbReference>
<proteinExistence type="predicted"/>
<dbReference type="InterPro" id="IPR036097">
    <property type="entry name" value="HisK_dim/P_sf"/>
</dbReference>
<dbReference type="EC" id="2.7.13.3" evidence="2"/>
<dbReference type="Pfam" id="PF02518">
    <property type="entry name" value="HATPase_c"/>
    <property type="match status" value="1"/>
</dbReference>
<dbReference type="Pfam" id="PF08448">
    <property type="entry name" value="PAS_4"/>
    <property type="match status" value="1"/>
</dbReference>
<evidence type="ECO:0000259" key="12">
    <source>
        <dbReference type="PROSITE" id="PS50113"/>
    </source>
</evidence>
<dbReference type="Proteomes" id="UP000218785">
    <property type="component" value="Chromosome"/>
</dbReference>
<keyword evidence="14" id="KW-1185">Reference proteome</keyword>
<dbReference type="InterPro" id="IPR000700">
    <property type="entry name" value="PAS-assoc_C"/>
</dbReference>
<evidence type="ECO:0000259" key="10">
    <source>
        <dbReference type="PROSITE" id="PS50109"/>
    </source>
</evidence>
<organism evidence="13 14">
    <name type="scientific">Tolypothrix tenuis PCC 7101</name>
    <dbReference type="NCBI Taxonomy" id="231146"/>
    <lineage>
        <taxon>Bacteria</taxon>
        <taxon>Bacillati</taxon>
        <taxon>Cyanobacteriota</taxon>
        <taxon>Cyanophyceae</taxon>
        <taxon>Nostocales</taxon>
        <taxon>Tolypothrichaceae</taxon>
        <taxon>Tolypothrix</taxon>
    </lineage>
</organism>
<evidence type="ECO:0000259" key="11">
    <source>
        <dbReference type="PROSITE" id="PS50112"/>
    </source>
</evidence>
<feature type="domain" description="PAC" evidence="12">
    <location>
        <begin position="347"/>
        <end position="402"/>
    </location>
</feature>
<name>A0A1Z4MSE3_9CYAN</name>
<dbReference type="Pfam" id="PF13426">
    <property type="entry name" value="PAS_9"/>
    <property type="match status" value="1"/>
</dbReference>
<dbReference type="CDD" id="cd00082">
    <property type="entry name" value="HisKA"/>
    <property type="match status" value="1"/>
</dbReference>
<evidence type="ECO:0000313" key="14">
    <source>
        <dbReference type="Proteomes" id="UP000218785"/>
    </source>
</evidence>
<dbReference type="Gene3D" id="3.30.565.10">
    <property type="entry name" value="Histidine kinase-like ATPase, C-terminal domain"/>
    <property type="match status" value="1"/>
</dbReference>
<dbReference type="InterPro" id="IPR001610">
    <property type="entry name" value="PAC"/>
</dbReference>
<dbReference type="InterPro" id="IPR013656">
    <property type="entry name" value="PAS_4"/>
</dbReference>
<dbReference type="SMART" id="SM00091">
    <property type="entry name" value="PAS"/>
    <property type="match status" value="3"/>
</dbReference>
<protein>
    <recommendedName>
        <fullName evidence="2">histidine kinase</fullName>
        <ecNumber evidence="2">2.7.13.3</ecNumber>
    </recommendedName>
</protein>
<keyword evidence="7" id="KW-0067">ATP-binding</keyword>
<dbReference type="SUPFAM" id="SSF47384">
    <property type="entry name" value="Homodimeric domain of signal transducing histidine kinase"/>
    <property type="match status" value="1"/>
</dbReference>
<dbReference type="SUPFAM" id="SSF55874">
    <property type="entry name" value="ATPase domain of HSP90 chaperone/DNA topoisomerase II/histidine kinase"/>
    <property type="match status" value="1"/>
</dbReference>
<evidence type="ECO:0000256" key="1">
    <source>
        <dbReference type="ARBA" id="ARBA00000085"/>
    </source>
</evidence>
<evidence type="ECO:0000256" key="3">
    <source>
        <dbReference type="ARBA" id="ARBA00022553"/>
    </source>
</evidence>
<dbReference type="GO" id="GO:0005524">
    <property type="term" value="F:ATP binding"/>
    <property type="evidence" value="ECO:0007669"/>
    <property type="project" value="UniProtKB-KW"/>
</dbReference>